<organism evidence="4">
    <name type="scientific">Caenorhabditis remanei</name>
    <name type="common">Caenorhabditis vulgaris</name>
    <dbReference type="NCBI Taxonomy" id="31234"/>
    <lineage>
        <taxon>Eukaryota</taxon>
        <taxon>Metazoa</taxon>
        <taxon>Ecdysozoa</taxon>
        <taxon>Nematoda</taxon>
        <taxon>Chromadorea</taxon>
        <taxon>Rhabditida</taxon>
        <taxon>Rhabditina</taxon>
        <taxon>Rhabditomorpha</taxon>
        <taxon>Rhabditoidea</taxon>
        <taxon>Rhabditidae</taxon>
        <taxon>Peloderinae</taxon>
        <taxon>Caenorhabditis</taxon>
    </lineage>
</organism>
<evidence type="ECO:0000313" key="4">
    <source>
        <dbReference type="Proteomes" id="UP000008281"/>
    </source>
</evidence>
<gene>
    <name evidence="3" type="ORF">CRE_09538</name>
</gene>
<keyword evidence="1" id="KW-0812">Transmembrane</keyword>
<dbReference type="Proteomes" id="UP000008281">
    <property type="component" value="Unassembled WGS sequence"/>
</dbReference>
<dbReference type="Pfam" id="PF10328">
    <property type="entry name" value="7TM_GPCR_Srx"/>
    <property type="match status" value="1"/>
</dbReference>
<dbReference type="HOGENOM" id="CLU_2673461_0_0_1"/>
<feature type="domain" description="7TM GPCR serpentine receptor class x (Srx)" evidence="2">
    <location>
        <begin position="23"/>
        <end position="71"/>
    </location>
</feature>
<keyword evidence="1" id="KW-0472">Membrane</keyword>
<proteinExistence type="predicted"/>
<feature type="transmembrane region" description="Helical" evidence="1">
    <location>
        <begin position="51"/>
        <end position="73"/>
    </location>
</feature>
<dbReference type="AlphaFoldDB" id="E3MJ21"/>
<dbReference type="STRING" id="31234.E3MJ21"/>
<protein>
    <recommendedName>
        <fullName evidence="2">7TM GPCR serpentine receptor class x (Srx) domain-containing protein</fullName>
    </recommendedName>
</protein>
<evidence type="ECO:0000256" key="1">
    <source>
        <dbReference type="SAM" id="Phobius"/>
    </source>
</evidence>
<evidence type="ECO:0000313" key="3">
    <source>
        <dbReference type="EMBL" id="EFP03504.1"/>
    </source>
</evidence>
<reference evidence="3" key="1">
    <citation type="submission" date="2007-07" db="EMBL/GenBank/DDBJ databases">
        <title>PCAP assembly of the Caenorhabditis remanei genome.</title>
        <authorList>
            <consortium name="The Caenorhabditis remanei Sequencing Consortium"/>
            <person name="Wilson R.K."/>
        </authorList>
    </citation>
    <scope>NUCLEOTIDE SEQUENCE [LARGE SCALE GENOMIC DNA]</scope>
    <source>
        <strain evidence="3">PB4641</strain>
    </source>
</reference>
<evidence type="ECO:0000259" key="2">
    <source>
        <dbReference type="Pfam" id="PF10328"/>
    </source>
</evidence>
<dbReference type="OrthoDB" id="5874721at2759"/>
<keyword evidence="4" id="KW-1185">Reference proteome</keyword>
<sequence length="75" mass="8496">MAIRFYEQFFVTLITFSFLFFLQISLTGVLINIIVLLAIKKSNSMSGSFGIITKNQVVCNIIMCLIFLLVITIKV</sequence>
<dbReference type="InterPro" id="IPR019430">
    <property type="entry name" value="7TM_GPCR_serpentine_rcpt_Srx"/>
</dbReference>
<accession>E3MJ21</accession>
<dbReference type="InParanoid" id="E3MJ21"/>
<dbReference type="EMBL" id="DS268449">
    <property type="protein sequence ID" value="EFP03504.1"/>
    <property type="molecule type" value="Genomic_DNA"/>
</dbReference>
<feature type="transmembrane region" description="Helical" evidence="1">
    <location>
        <begin position="12"/>
        <end position="39"/>
    </location>
</feature>
<keyword evidence="1" id="KW-1133">Transmembrane helix</keyword>
<name>E3MJ21_CAERE</name>